<dbReference type="AlphaFoldDB" id="A0AAD4WNI5"/>
<evidence type="ECO:0000313" key="2">
    <source>
        <dbReference type="EMBL" id="KAI5345362.1"/>
    </source>
</evidence>
<organism evidence="2 3">
    <name type="scientific">Prunus dulcis</name>
    <name type="common">Almond</name>
    <name type="synonym">Amygdalus dulcis</name>
    <dbReference type="NCBI Taxonomy" id="3755"/>
    <lineage>
        <taxon>Eukaryota</taxon>
        <taxon>Viridiplantae</taxon>
        <taxon>Streptophyta</taxon>
        <taxon>Embryophyta</taxon>
        <taxon>Tracheophyta</taxon>
        <taxon>Spermatophyta</taxon>
        <taxon>Magnoliopsida</taxon>
        <taxon>eudicotyledons</taxon>
        <taxon>Gunneridae</taxon>
        <taxon>Pentapetalae</taxon>
        <taxon>rosids</taxon>
        <taxon>fabids</taxon>
        <taxon>Rosales</taxon>
        <taxon>Rosaceae</taxon>
        <taxon>Amygdaloideae</taxon>
        <taxon>Amygdaleae</taxon>
        <taxon>Prunus</taxon>
    </lineage>
</organism>
<gene>
    <name evidence="2" type="ORF">L3X38_013239</name>
</gene>
<feature type="compositionally biased region" description="Basic and acidic residues" evidence="1">
    <location>
        <begin position="49"/>
        <end position="58"/>
    </location>
</feature>
<accession>A0AAD4WNI5</accession>
<feature type="region of interest" description="Disordered" evidence="1">
    <location>
        <begin position="1"/>
        <end position="98"/>
    </location>
</feature>
<comment type="caution">
    <text evidence="2">The sequence shown here is derived from an EMBL/GenBank/DDBJ whole genome shotgun (WGS) entry which is preliminary data.</text>
</comment>
<reference evidence="2 3" key="1">
    <citation type="journal article" date="2022" name="G3 (Bethesda)">
        <title>Whole-genome sequence and methylome profiling of the almond [Prunus dulcis (Mill.) D.A. Webb] cultivar 'Nonpareil'.</title>
        <authorList>
            <person name="D'Amico-Willman K.M."/>
            <person name="Ouma W.Z."/>
            <person name="Meulia T."/>
            <person name="Sideli G.M."/>
            <person name="Gradziel T.M."/>
            <person name="Fresnedo-Ramirez J."/>
        </authorList>
    </citation>
    <scope>NUCLEOTIDE SEQUENCE [LARGE SCALE GENOMIC DNA]</scope>
    <source>
        <strain evidence="2">Clone GOH B32 T37-40</strain>
    </source>
</reference>
<feature type="compositionally biased region" description="Acidic residues" evidence="1">
    <location>
        <begin position="13"/>
        <end position="39"/>
    </location>
</feature>
<evidence type="ECO:0000256" key="1">
    <source>
        <dbReference type="SAM" id="MobiDB-lite"/>
    </source>
</evidence>
<dbReference type="EMBL" id="JAJFAZ020000002">
    <property type="protein sequence ID" value="KAI5345362.1"/>
    <property type="molecule type" value="Genomic_DNA"/>
</dbReference>
<name>A0AAD4WNI5_PRUDU</name>
<evidence type="ECO:0000313" key="3">
    <source>
        <dbReference type="Proteomes" id="UP001054821"/>
    </source>
</evidence>
<keyword evidence="3" id="KW-1185">Reference proteome</keyword>
<sequence length="98" mass="10942">MTEAGGLSAFTDVESDWTSEEEEQTRSESDEDLDEDPDFVDLAYAQSEEDVRLLRDNDNQFQGYVDQGANDRDPNAGEEDEESNNNPASPRMCTPGCK</sequence>
<dbReference type="Proteomes" id="UP001054821">
    <property type="component" value="Chromosome 2"/>
</dbReference>
<proteinExistence type="predicted"/>
<protein>
    <submittedName>
        <fullName evidence="2">Uncharacterized protein</fullName>
    </submittedName>
</protein>